<organism evidence="2 3">
    <name type="scientific">Chloroherpeton thalassium (strain ATCC 35110 / GB-78)</name>
    <dbReference type="NCBI Taxonomy" id="517418"/>
    <lineage>
        <taxon>Bacteria</taxon>
        <taxon>Pseudomonadati</taxon>
        <taxon>Chlorobiota</taxon>
        <taxon>Chlorobiia</taxon>
        <taxon>Chlorobiales</taxon>
        <taxon>Chloroherpetonaceae</taxon>
        <taxon>Chloroherpeton</taxon>
    </lineage>
</organism>
<evidence type="ECO:0008006" key="4">
    <source>
        <dbReference type="Google" id="ProtNLM"/>
    </source>
</evidence>
<name>B3QYM2_CHLT3</name>
<dbReference type="RefSeq" id="WP_012499734.1">
    <property type="nucleotide sequence ID" value="NC_011026.1"/>
</dbReference>
<feature type="compositionally biased region" description="Polar residues" evidence="1">
    <location>
        <begin position="194"/>
        <end position="203"/>
    </location>
</feature>
<evidence type="ECO:0000256" key="1">
    <source>
        <dbReference type="SAM" id="MobiDB-lite"/>
    </source>
</evidence>
<dbReference type="eggNOG" id="COG1196">
    <property type="taxonomic scope" value="Bacteria"/>
</dbReference>
<sequence length="247" mass="28494">MNLFRYYLIFFLLVVVGAAISMSGCGSSTPLDRLKSELNQYPEYTIVLQDMKQDGAIFPKYFHNYKLIYAEPDAQNADSLVYLSSQTGWQEVPEDFYKENQNYLGMTLASKTRDGKVSEDKFPPGYQYIGNPQYGQWRQNSDGTSFWEFYGKYAMMRDAFGLIGSLISRNDYDDYRSYRRSSQPFFGSPRQYGTFGSKTQQAAPSFFERKKAQQQEQRSSFLSKFKSRVSRGTQSTFRSRSSGSFGK</sequence>
<feature type="region of interest" description="Disordered" evidence="1">
    <location>
        <begin position="186"/>
        <end position="247"/>
    </location>
</feature>
<dbReference type="EMBL" id="CP001100">
    <property type="protein sequence ID" value="ACF13650.1"/>
    <property type="molecule type" value="Genomic_DNA"/>
</dbReference>
<reference evidence="2 3" key="1">
    <citation type="submission" date="2008-06" db="EMBL/GenBank/DDBJ databases">
        <title>Complete sequence of Chloroherpeton thalassium ATCC 35110.</title>
        <authorList>
            <consortium name="US DOE Joint Genome Institute"/>
            <person name="Lucas S."/>
            <person name="Copeland A."/>
            <person name="Lapidus A."/>
            <person name="Glavina del Rio T."/>
            <person name="Dalin E."/>
            <person name="Tice H."/>
            <person name="Bruce D."/>
            <person name="Goodwin L."/>
            <person name="Pitluck S."/>
            <person name="Schmutz J."/>
            <person name="Larimer F."/>
            <person name="Land M."/>
            <person name="Hauser L."/>
            <person name="Kyrpides N."/>
            <person name="Mikhailova N."/>
            <person name="Liu Z."/>
            <person name="Li T."/>
            <person name="Zhao F."/>
            <person name="Overmann J."/>
            <person name="Bryant D.A."/>
            <person name="Richardson P."/>
        </authorList>
    </citation>
    <scope>NUCLEOTIDE SEQUENCE [LARGE SCALE GENOMIC DNA]</scope>
    <source>
        <strain evidence="3">ATCC 35110 / GB-78</strain>
    </source>
</reference>
<accession>B3QYM2</accession>
<evidence type="ECO:0000313" key="3">
    <source>
        <dbReference type="Proteomes" id="UP000001208"/>
    </source>
</evidence>
<evidence type="ECO:0000313" key="2">
    <source>
        <dbReference type="EMBL" id="ACF13650.1"/>
    </source>
</evidence>
<dbReference type="Proteomes" id="UP000001208">
    <property type="component" value="Chromosome"/>
</dbReference>
<keyword evidence="3" id="KW-1185">Reference proteome</keyword>
<dbReference type="KEGG" id="cts:Ctha_1186"/>
<protein>
    <recommendedName>
        <fullName evidence="4">Lipoprotein</fullName>
    </recommendedName>
</protein>
<proteinExistence type="predicted"/>
<dbReference type="OrthoDB" id="5410776at2"/>
<dbReference type="HOGENOM" id="CLU_1064575_0_0_10"/>
<dbReference type="PROSITE" id="PS51257">
    <property type="entry name" value="PROKAR_LIPOPROTEIN"/>
    <property type="match status" value="1"/>
</dbReference>
<gene>
    <name evidence="2" type="ordered locus">Ctha_1186</name>
</gene>
<feature type="compositionally biased region" description="Low complexity" evidence="1">
    <location>
        <begin position="230"/>
        <end position="247"/>
    </location>
</feature>
<dbReference type="STRING" id="517418.Ctha_1186"/>
<dbReference type="AlphaFoldDB" id="B3QYM2"/>